<sequence>MKMTTLRESDMDYSQEIFSLLTDVYNQSPWTLQQIERDMKLAHTEYLYLIENQKLLGFLAVQDLAGELEITQIAVRKDYQGQGLANQLMNTLSSRSEPVFLEVRESNKAARGLYEKFGFKKVGLRKKYYQNPVEDAVLMAREGQLG</sequence>
<accession>A0A0E4H460</accession>
<comment type="similarity">
    <text evidence="1 5">Belongs to the acetyltransferase family. RimI subfamily.</text>
</comment>
<dbReference type="STRING" id="1608583.BN1356_00414"/>
<keyword evidence="2 5" id="KW-0963">Cytoplasm</keyword>
<evidence type="ECO:0000256" key="4">
    <source>
        <dbReference type="ARBA" id="ARBA00023315"/>
    </source>
</evidence>
<proteinExistence type="inferred from homology"/>
<dbReference type="Gene3D" id="3.40.630.30">
    <property type="match status" value="1"/>
</dbReference>
<comment type="subcellular location">
    <subcellularLocation>
        <location evidence="5">Cytoplasm</location>
    </subcellularLocation>
</comment>
<comment type="catalytic activity">
    <reaction evidence="5">
        <text>N-terminal L-alanyl-[ribosomal protein bS18] + acetyl-CoA = N-terminal N(alpha)-acetyl-L-alanyl-[ribosomal protein bS18] + CoA + H(+)</text>
        <dbReference type="Rhea" id="RHEA:43756"/>
        <dbReference type="Rhea" id="RHEA-COMP:10676"/>
        <dbReference type="Rhea" id="RHEA-COMP:10677"/>
        <dbReference type="ChEBI" id="CHEBI:15378"/>
        <dbReference type="ChEBI" id="CHEBI:57287"/>
        <dbReference type="ChEBI" id="CHEBI:57288"/>
        <dbReference type="ChEBI" id="CHEBI:64718"/>
        <dbReference type="ChEBI" id="CHEBI:83683"/>
        <dbReference type="EC" id="2.3.1.266"/>
    </reaction>
</comment>
<keyword evidence="4" id="KW-0012">Acyltransferase</keyword>
<dbReference type="NCBIfam" id="TIGR01575">
    <property type="entry name" value="rimI"/>
    <property type="match status" value="1"/>
</dbReference>
<feature type="domain" description="N-acetyltransferase" evidence="6">
    <location>
        <begin position="4"/>
        <end position="144"/>
    </location>
</feature>
<dbReference type="InterPro" id="IPR000182">
    <property type="entry name" value="GNAT_dom"/>
</dbReference>
<name>A0A0E4H460_9STRE</name>
<reference evidence="8" key="1">
    <citation type="submission" date="2015-03" db="EMBL/GenBank/DDBJ databases">
        <authorList>
            <person name="Urmite Genomes"/>
        </authorList>
    </citation>
    <scope>NUCLEOTIDE SEQUENCE [LARGE SCALE GENOMIC DNA]</scope>
    <source>
        <strain evidence="8">FF10</strain>
    </source>
</reference>
<dbReference type="RefSeq" id="WP_093649759.1">
    <property type="nucleotide sequence ID" value="NZ_CTEN01000001.1"/>
</dbReference>
<evidence type="ECO:0000313" key="7">
    <source>
        <dbReference type="EMBL" id="CQR24046.1"/>
    </source>
</evidence>
<dbReference type="PANTHER" id="PTHR43420">
    <property type="entry name" value="ACETYLTRANSFERASE"/>
    <property type="match status" value="1"/>
</dbReference>
<keyword evidence="8" id="KW-1185">Reference proteome</keyword>
<comment type="function">
    <text evidence="5">Acetylates the N-terminal alanine of ribosomal protein bS18.</text>
</comment>
<dbReference type="Pfam" id="PF13673">
    <property type="entry name" value="Acetyltransf_10"/>
    <property type="match status" value="1"/>
</dbReference>
<organism evidence="7 8">
    <name type="scientific">Streptococcus varani</name>
    <dbReference type="NCBI Taxonomy" id="1608583"/>
    <lineage>
        <taxon>Bacteria</taxon>
        <taxon>Bacillati</taxon>
        <taxon>Bacillota</taxon>
        <taxon>Bacilli</taxon>
        <taxon>Lactobacillales</taxon>
        <taxon>Streptococcaceae</taxon>
        <taxon>Streptococcus</taxon>
    </lineage>
</organism>
<dbReference type="EC" id="2.3.1.266" evidence="5"/>
<dbReference type="GO" id="GO:0008999">
    <property type="term" value="F:protein-N-terminal-alanine acetyltransferase activity"/>
    <property type="evidence" value="ECO:0007669"/>
    <property type="project" value="UniProtKB-EC"/>
</dbReference>
<dbReference type="CDD" id="cd04301">
    <property type="entry name" value="NAT_SF"/>
    <property type="match status" value="1"/>
</dbReference>
<evidence type="ECO:0000256" key="2">
    <source>
        <dbReference type="ARBA" id="ARBA00022490"/>
    </source>
</evidence>
<dbReference type="EMBL" id="CTEN01000001">
    <property type="protein sequence ID" value="CQR24046.1"/>
    <property type="molecule type" value="Genomic_DNA"/>
</dbReference>
<dbReference type="PROSITE" id="PS51186">
    <property type="entry name" value="GNAT"/>
    <property type="match status" value="1"/>
</dbReference>
<dbReference type="SUPFAM" id="SSF55729">
    <property type="entry name" value="Acyl-CoA N-acyltransferases (Nat)"/>
    <property type="match status" value="1"/>
</dbReference>
<dbReference type="PANTHER" id="PTHR43420:SF44">
    <property type="entry name" value="ACETYLTRANSFERASE YPEA"/>
    <property type="match status" value="1"/>
</dbReference>
<evidence type="ECO:0000256" key="3">
    <source>
        <dbReference type="ARBA" id="ARBA00022679"/>
    </source>
</evidence>
<gene>
    <name evidence="7" type="primary">rimI</name>
    <name evidence="7" type="ORF">BN1356_00414</name>
</gene>
<dbReference type="InterPro" id="IPR016181">
    <property type="entry name" value="Acyl_CoA_acyltransferase"/>
</dbReference>
<evidence type="ECO:0000313" key="8">
    <source>
        <dbReference type="Proteomes" id="UP000198604"/>
    </source>
</evidence>
<dbReference type="AlphaFoldDB" id="A0A0E4H460"/>
<evidence type="ECO:0000259" key="6">
    <source>
        <dbReference type="PROSITE" id="PS51186"/>
    </source>
</evidence>
<dbReference type="Proteomes" id="UP000198604">
    <property type="component" value="Unassembled WGS sequence"/>
</dbReference>
<evidence type="ECO:0000256" key="5">
    <source>
        <dbReference type="RuleBase" id="RU363094"/>
    </source>
</evidence>
<evidence type="ECO:0000256" key="1">
    <source>
        <dbReference type="ARBA" id="ARBA00005395"/>
    </source>
</evidence>
<keyword evidence="3 7" id="KW-0808">Transferase</keyword>
<protein>
    <recommendedName>
        <fullName evidence="5">[Ribosomal protein bS18]-alanine N-acetyltransferase</fullName>
        <ecNumber evidence="5">2.3.1.266</ecNumber>
    </recommendedName>
</protein>
<dbReference type="InterPro" id="IPR050680">
    <property type="entry name" value="YpeA/RimI_acetyltransf"/>
</dbReference>
<dbReference type="InterPro" id="IPR006464">
    <property type="entry name" value="AcTrfase_RimI/Ard1"/>
</dbReference>
<dbReference type="GO" id="GO:0005737">
    <property type="term" value="C:cytoplasm"/>
    <property type="evidence" value="ECO:0007669"/>
    <property type="project" value="UniProtKB-SubCell"/>
</dbReference>
<dbReference type="OrthoDB" id="9794566at2"/>